<dbReference type="Proteomes" id="UP000007110">
    <property type="component" value="Unassembled WGS sequence"/>
</dbReference>
<feature type="domain" description="ZU5" evidence="2">
    <location>
        <begin position="59"/>
        <end position="139"/>
    </location>
</feature>
<protein>
    <recommendedName>
        <fullName evidence="2">ZU5 domain-containing protein</fullName>
    </recommendedName>
</protein>
<dbReference type="KEGG" id="spu:105442331"/>
<dbReference type="InterPro" id="IPR000906">
    <property type="entry name" value="ZU5_dom"/>
</dbReference>
<dbReference type="RefSeq" id="XP_030838398.1">
    <property type="nucleotide sequence ID" value="XM_030982538.1"/>
</dbReference>
<proteinExistence type="predicted"/>
<dbReference type="PANTHER" id="PTHR12582:SF41">
    <property type="entry name" value="UNC5C-LIKE PROTEIN"/>
    <property type="match status" value="1"/>
</dbReference>
<keyword evidence="4" id="KW-1185">Reference proteome</keyword>
<dbReference type="AlphaFoldDB" id="A0A7M7NNW0"/>
<organism evidence="3 4">
    <name type="scientific">Strongylocentrotus purpuratus</name>
    <name type="common">Purple sea urchin</name>
    <dbReference type="NCBI Taxonomy" id="7668"/>
    <lineage>
        <taxon>Eukaryota</taxon>
        <taxon>Metazoa</taxon>
        <taxon>Echinodermata</taxon>
        <taxon>Eleutherozoa</taxon>
        <taxon>Echinozoa</taxon>
        <taxon>Echinoidea</taxon>
        <taxon>Euechinoidea</taxon>
        <taxon>Echinacea</taxon>
        <taxon>Camarodonta</taxon>
        <taxon>Echinidea</taxon>
        <taxon>Strongylocentrotidae</taxon>
        <taxon>Strongylocentrotus</taxon>
    </lineage>
</organism>
<dbReference type="InterPro" id="IPR037936">
    <property type="entry name" value="UNC5A-D"/>
</dbReference>
<dbReference type="GO" id="GO:0005042">
    <property type="term" value="F:netrin receptor activity"/>
    <property type="evidence" value="ECO:0007669"/>
    <property type="project" value="InterPro"/>
</dbReference>
<evidence type="ECO:0000259" key="2">
    <source>
        <dbReference type="Pfam" id="PF00791"/>
    </source>
</evidence>
<feature type="compositionally biased region" description="Basic and acidic residues" evidence="1">
    <location>
        <begin position="1"/>
        <end position="18"/>
    </location>
</feature>
<dbReference type="OrthoDB" id="10158794at2759"/>
<reference evidence="3" key="2">
    <citation type="submission" date="2021-01" db="UniProtKB">
        <authorList>
            <consortium name="EnsemblMetazoa"/>
        </authorList>
    </citation>
    <scope>IDENTIFICATION</scope>
</reference>
<name>A0A7M7NNW0_STRPU</name>
<dbReference type="PANTHER" id="PTHR12582">
    <property type="entry name" value="NETRIN RECEPTOR UNC5"/>
    <property type="match status" value="1"/>
</dbReference>
<evidence type="ECO:0000256" key="1">
    <source>
        <dbReference type="SAM" id="MobiDB-lite"/>
    </source>
</evidence>
<dbReference type="Pfam" id="PF00791">
    <property type="entry name" value="ZU5"/>
    <property type="match status" value="1"/>
</dbReference>
<evidence type="ECO:0000313" key="3">
    <source>
        <dbReference type="EnsemblMetazoa" id="XP_030838398"/>
    </source>
</evidence>
<dbReference type="InParanoid" id="A0A7M7NNW0"/>
<dbReference type="GeneID" id="105442331"/>
<feature type="region of interest" description="Disordered" evidence="1">
    <location>
        <begin position="1"/>
        <end position="25"/>
    </location>
</feature>
<accession>A0A7M7NNW0</accession>
<evidence type="ECO:0000313" key="4">
    <source>
        <dbReference type="Proteomes" id="UP000007110"/>
    </source>
</evidence>
<dbReference type="GO" id="GO:0016020">
    <property type="term" value="C:membrane"/>
    <property type="evidence" value="ECO:0007669"/>
    <property type="project" value="InterPro"/>
</dbReference>
<reference evidence="4" key="1">
    <citation type="submission" date="2015-02" db="EMBL/GenBank/DDBJ databases">
        <title>Genome sequencing for Strongylocentrotus purpuratus.</title>
        <authorList>
            <person name="Murali S."/>
            <person name="Liu Y."/>
            <person name="Vee V."/>
            <person name="English A."/>
            <person name="Wang M."/>
            <person name="Skinner E."/>
            <person name="Han Y."/>
            <person name="Muzny D.M."/>
            <person name="Worley K.C."/>
            <person name="Gibbs R.A."/>
        </authorList>
    </citation>
    <scope>NUCLEOTIDE SEQUENCE</scope>
</reference>
<dbReference type="OMA" id="ITCKEST"/>
<sequence length="318" mass="36165">MESGERVKPADFRPHEYTSEPTDDEGQIIESVHHISSPNALQDEIPVQNLESREDLSEDTGMIRLEKHGIEVRIPPSEAYRAKDVTVEPIHEIPPELVLKETEAIITVGLKMSPSNATFDVPVTVTMPHCGIFTKPDAAEIVTYYRKNASEDFTAIPSTNGSPRCVVRHHDLDIYLNHFSEIWIVAIIRKTFIGKRVICTPYIPVSTLKNDEHVLFVHVRNANTRKLEEQHGYMAPITGEQFLVKWRSGGLRITCKESTPKEDEVTTLQESEIRNLTEHKVMFTVDTRTTNKNKVILHFILKQSTTKELLVPMHLEGK</sequence>
<dbReference type="Gene3D" id="2.60.220.30">
    <property type="match status" value="1"/>
</dbReference>
<dbReference type="EnsemblMetazoa" id="XM_030982538">
    <property type="protein sequence ID" value="XP_030838398"/>
    <property type="gene ID" value="LOC105442331"/>
</dbReference>